<protein>
    <submittedName>
        <fullName evidence="2">Uncharacterized protein</fullName>
    </submittedName>
</protein>
<comment type="caution">
    <text evidence="2">The sequence shown here is derived from an EMBL/GenBank/DDBJ whole genome shotgun (WGS) entry which is preliminary data.</text>
</comment>
<accession>A0ABW4FAX9</accession>
<sequence length="97" mass="9973">MTAQFRVPDLQPPSREELGWVVQTARSLLPSGRTLLFFGGLAATAIAGIIEWPVAAAIGVGSALSGQGATHPEPRNGIQHAMQARRAGTNAAGITSA</sequence>
<reference evidence="3" key="1">
    <citation type="journal article" date="2019" name="Int. J. Syst. Evol. Microbiol.">
        <title>The Global Catalogue of Microorganisms (GCM) 10K type strain sequencing project: providing services to taxonomists for standard genome sequencing and annotation.</title>
        <authorList>
            <consortium name="The Broad Institute Genomics Platform"/>
            <consortium name="The Broad Institute Genome Sequencing Center for Infectious Disease"/>
            <person name="Wu L."/>
            <person name="Ma J."/>
        </authorList>
    </citation>
    <scope>NUCLEOTIDE SEQUENCE [LARGE SCALE GENOMIC DNA]</scope>
    <source>
        <strain evidence="3">CCM 7043</strain>
    </source>
</reference>
<name>A0ABW4FAX9_9PSEU</name>
<evidence type="ECO:0000256" key="1">
    <source>
        <dbReference type="SAM" id="MobiDB-lite"/>
    </source>
</evidence>
<dbReference type="RefSeq" id="WP_344723343.1">
    <property type="nucleotide sequence ID" value="NZ_BAAAUS010000019.1"/>
</dbReference>
<dbReference type="EMBL" id="JBHUCO010000069">
    <property type="protein sequence ID" value="MFD1523734.1"/>
    <property type="molecule type" value="Genomic_DNA"/>
</dbReference>
<keyword evidence="3" id="KW-1185">Reference proteome</keyword>
<evidence type="ECO:0000313" key="2">
    <source>
        <dbReference type="EMBL" id="MFD1523734.1"/>
    </source>
</evidence>
<gene>
    <name evidence="2" type="ORF">ACFSJD_40055</name>
</gene>
<dbReference type="Proteomes" id="UP001597114">
    <property type="component" value="Unassembled WGS sequence"/>
</dbReference>
<organism evidence="2 3">
    <name type="scientific">Pseudonocardia yunnanensis</name>
    <dbReference type="NCBI Taxonomy" id="58107"/>
    <lineage>
        <taxon>Bacteria</taxon>
        <taxon>Bacillati</taxon>
        <taxon>Actinomycetota</taxon>
        <taxon>Actinomycetes</taxon>
        <taxon>Pseudonocardiales</taxon>
        <taxon>Pseudonocardiaceae</taxon>
        <taxon>Pseudonocardia</taxon>
    </lineage>
</organism>
<feature type="region of interest" description="Disordered" evidence="1">
    <location>
        <begin position="65"/>
        <end position="97"/>
    </location>
</feature>
<evidence type="ECO:0000313" key="3">
    <source>
        <dbReference type="Proteomes" id="UP001597114"/>
    </source>
</evidence>
<proteinExistence type="predicted"/>